<name>A0A967EEH4_9PROT</name>
<dbReference type="SUPFAM" id="SSF103481">
    <property type="entry name" value="Multidrug resistance efflux transporter EmrE"/>
    <property type="match status" value="1"/>
</dbReference>
<dbReference type="Proteomes" id="UP000597459">
    <property type="component" value="Unassembled WGS sequence"/>
</dbReference>
<dbReference type="GO" id="GO:0015220">
    <property type="term" value="F:choline transmembrane transporter activity"/>
    <property type="evidence" value="ECO:0007669"/>
    <property type="project" value="TreeGrafter"/>
</dbReference>
<comment type="similarity">
    <text evidence="7 8">Belongs to the drug/metabolite transporter (DMT) superfamily. Small multidrug resistance (SMR) (TC 2.A.7.1) family.</text>
</comment>
<evidence type="ECO:0000256" key="3">
    <source>
        <dbReference type="ARBA" id="ARBA00022475"/>
    </source>
</evidence>
<dbReference type="GO" id="GO:0015297">
    <property type="term" value="F:antiporter activity"/>
    <property type="evidence" value="ECO:0007669"/>
    <property type="project" value="TreeGrafter"/>
</dbReference>
<accession>A0A967EEH4</accession>
<evidence type="ECO:0000313" key="10">
    <source>
        <dbReference type="EMBL" id="NHO55060.1"/>
    </source>
</evidence>
<sequence length="110" mass="11400">MPASFQLLLAIIAEVTATSCLGATQGFTRLLPSVVTVTGYTISFYLLSLAVRTIPTGIAYAIWSGLGTVLVILLAWLLRGQRPDGAAIVGMVLVVAGVCVINLLSGSSPH</sequence>
<protein>
    <submittedName>
        <fullName evidence="10">QacE family quaternary ammonium compound efflux SMR transporter</fullName>
    </submittedName>
</protein>
<evidence type="ECO:0000256" key="9">
    <source>
        <dbReference type="SAM" id="Phobius"/>
    </source>
</evidence>
<dbReference type="GO" id="GO:0005886">
    <property type="term" value="C:plasma membrane"/>
    <property type="evidence" value="ECO:0007669"/>
    <property type="project" value="UniProtKB-SubCell"/>
</dbReference>
<dbReference type="GO" id="GO:0015199">
    <property type="term" value="F:amino-acid betaine transmembrane transporter activity"/>
    <property type="evidence" value="ECO:0007669"/>
    <property type="project" value="TreeGrafter"/>
</dbReference>
<feature type="transmembrane region" description="Helical" evidence="9">
    <location>
        <begin position="58"/>
        <end position="79"/>
    </location>
</feature>
<evidence type="ECO:0000256" key="2">
    <source>
        <dbReference type="ARBA" id="ARBA00022448"/>
    </source>
</evidence>
<keyword evidence="5 9" id="KW-1133">Transmembrane helix</keyword>
<dbReference type="InterPro" id="IPR045324">
    <property type="entry name" value="Small_multidrug_res"/>
</dbReference>
<evidence type="ECO:0000256" key="7">
    <source>
        <dbReference type="ARBA" id="ARBA00038032"/>
    </source>
</evidence>
<dbReference type="GO" id="GO:1990961">
    <property type="term" value="P:xenobiotic detoxification by transmembrane export across the plasma membrane"/>
    <property type="evidence" value="ECO:0007669"/>
    <property type="project" value="UniProtKB-ARBA"/>
</dbReference>
<evidence type="ECO:0000256" key="4">
    <source>
        <dbReference type="ARBA" id="ARBA00022692"/>
    </source>
</evidence>
<proteinExistence type="inferred from homology"/>
<dbReference type="RefSeq" id="WP_166318194.1">
    <property type="nucleotide sequence ID" value="NZ_WOTH01000045.1"/>
</dbReference>
<gene>
    <name evidence="10" type="ORF">GOB87_14095</name>
</gene>
<dbReference type="Pfam" id="PF00893">
    <property type="entry name" value="Multi_Drug_Res"/>
    <property type="match status" value="1"/>
</dbReference>
<organism evidence="10 11">
    <name type="scientific">Acetobacter estunensis</name>
    <dbReference type="NCBI Taxonomy" id="104097"/>
    <lineage>
        <taxon>Bacteria</taxon>
        <taxon>Pseudomonadati</taxon>
        <taxon>Pseudomonadota</taxon>
        <taxon>Alphaproteobacteria</taxon>
        <taxon>Acetobacterales</taxon>
        <taxon>Acetobacteraceae</taxon>
        <taxon>Acetobacter</taxon>
    </lineage>
</organism>
<keyword evidence="3" id="KW-1003">Cell membrane</keyword>
<evidence type="ECO:0000256" key="1">
    <source>
        <dbReference type="ARBA" id="ARBA00004651"/>
    </source>
</evidence>
<comment type="subcellular location">
    <subcellularLocation>
        <location evidence="1 8">Cell membrane</location>
        <topology evidence="1 8">Multi-pass membrane protein</topology>
    </subcellularLocation>
</comment>
<dbReference type="InterPro" id="IPR000390">
    <property type="entry name" value="Small_drug/metabolite_transptr"/>
</dbReference>
<dbReference type="FunFam" id="1.10.3730.20:FF:000001">
    <property type="entry name" value="Quaternary ammonium compound resistance transporter SugE"/>
    <property type="match status" value="1"/>
</dbReference>
<dbReference type="PANTHER" id="PTHR30561:SF1">
    <property type="entry name" value="MULTIDRUG TRANSPORTER EMRE"/>
    <property type="match status" value="1"/>
</dbReference>
<keyword evidence="2" id="KW-0813">Transport</keyword>
<dbReference type="InterPro" id="IPR037185">
    <property type="entry name" value="EmrE-like"/>
</dbReference>
<evidence type="ECO:0000256" key="6">
    <source>
        <dbReference type="ARBA" id="ARBA00023136"/>
    </source>
</evidence>
<dbReference type="AlphaFoldDB" id="A0A967EEH4"/>
<evidence type="ECO:0000256" key="8">
    <source>
        <dbReference type="RuleBase" id="RU003942"/>
    </source>
</evidence>
<evidence type="ECO:0000313" key="11">
    <source>
        <dbReference type="Proteomes" id="UP000597459"/>
    </source>
</evidence>
<reference evidence="10" key="1">
    <citation type="submission" date="2019-11" db="EMBL/GenBank/DDBJ databases">
        <title>Description of new Acetobacter species.</title>
        <authorList>
            <person name="Cleenwerck I."/>
            <person name="Sombolestani A.S."/>
        </authorList>
    </citation>
    <scope>NUCLEOTIDE SEQUENCE</scope>
    <source>
        <strain evidence="10">LMG 1626</strain>
    </source>
</reference>
<keyword evidence="6 9" id="KW-0472">Membrane</keyword>
<evidence type="ECO:0000256" key="5">
    <source>
        <dbReference type="ARBA" id="ARBA00022989"/>
    </source>
</evidence>
<dbReference type="GO" id="GO:0031460">
    <property type="term" value="P:glycine betaine transport"/>
    <property type="evidence" value="ECO:0007669"/>
    <property type="project" value="TreeGrafter"/>
</dbReference>
<keyword evidence="4 8" id="KW-0812">Transmembrane</keyword>
<keyword evidence="11" id="KW-1185">Reference proteome</keyword>
<comment type="caution">
    <text evidence="10">The sequence shown here is derived from an EMBL/GenBank/DDBJ whole genome shotgun (WGS) entry which is preliminary data.</text>
</comment>
<dbReference type="EMBL" id="WOTH01000045">
    <property type="protein sequence ID" value="NHO55060.1"/>
    <property type="molecule type" value="Genomic_DNA"/>
</dbReference>
<dbReference type="Gene3D" id="1.10.3730.20">
    <property type="match status" value="1"/>
</dbReference>
<feature type="transmembrane region" description="Helical" evidence="9">
    <location>
        <begin position="85"/>
        <end position="104"/>
    </location>
</feature>
<dbReference type="PANTHER" id="PTHR30561">
    <property type="entry name" value="SMR FAMILY PROTON-DEPENDENT DRUG EFFLUX TRANSPORTER SUGE"/>
    <property type="match status" value="1"/>
</dbReference>
<feature type="transmembrane region" description="Helical" evidence="9">
    <location>
        <begin position="32"/>
        <end position="51"/>
    </location>
</feature>